<dbReference type="KEGG" id="glj:GKIL_0812"/>
<dbReference type="OrthoDB" id="9800322at2"/>
<evidence type="ECO:0000313" key="2">
    <source>
        <dbReference type="EMBL" id="AGY57058.1"/>
    </source>
</evidence>
<dbReference type="Gene3D" id="3.10.180.10">
    <property type="entry name" value="2,3-Dihydroxybiphenyl 1,2-Dioxygenase, domain 1"/>
    <property type="match status" value="1"/>
</dbReference>
<dbReference type="GO" id="GO:0051213">
    <property type="term" value="F:dioxygenase activity"/>
    <property type="evidence" value="ECO:0007669"/>
    <property type="project" value="UniProtKB-KW"/>
</dbReference>
<dbReference type="STRING" id="1183438.GKIL_0812"/>
<keyword evidence="3" id="KW-1185">Reference proteome</keyword>
<keyword evidence="2" id="KW-0560">Oxidoreductase</keyword>
<dbReference type="eggNOG" id="COG0346">
    <property type="taxonomic scope" value="Bacteria"/>
</dbReference>
<dbReference type="HOGENOM" id="CLU_046006_6_1_3"/>
<protein>
    <submittedName>
        <fullName evidence="2">Glyoxalase/bleomycin resistance protein/dioxygenase</fullName>
    </submittedName>
</protein>
<evidence type="ECO:0000313" key="3">
    <source>
        <dbReference type="Proteomes" id="UP000017396"/>
    </source>
</evidence>
<dbReference type="PANTHER" id="PTHR35006">
    <property type="entry name" value="GLYOXALASE FAMILY PROTEIN (AFU_ORTHOLOGUE AFUA_5G14830)"/>
    <property type="match status" value="1"/>
</dbReference>
<name>U5QDW0_GLOK1</name>
<dbReference type="EMBL" id="CP003587">
    <property type="protein sequence ID" value="AGY57058.1"/>
    <property type="molecule type" value="Genomic_DNA"/>
</dbReference>
<dbReference type="InterPro" id="IPR004360">
    <property type="entry name" value="Glyas_Fos-R_dOase_dom"/>
</dbReference>
<dbReference type="Pfam" id="PF00903">
    <property type="entry name" value="Glyoxalase"/>
    <property type="match status" value="1"/>
</dbReference>
<dbReference type="PROSITE" id="PS51819">
    <property type="entry name" value="VOC"/>
    <property type="match status" value="1"/>
</dbReference>
<dbReference type="PANTHER" id="PTHR35006:SF2">
    <property type="entry name" value="GLYOXALASE FAMILY PROTEIN (AFU_ORTHOLOGUE AFUA_5G14830)"/>
    <property type="match status" value="1"/>
</dbReference>
<keyword evidence="2" id="KW-0223">Dioxygenase</keyword>
<reference evidence="2 3" key="1">
    <citation type="journal article" date="2013" name="PLoS ONE">
        <title>Cultivation and Complete Genome Sequencing of Gloeobacter kilaueensis sp. nov., from a Lava Cave in Kilauea Caldera, Hawai'i.</title>
        <authorList>
            <person name="Saw J.H."/>
            <person name="Schatz M."/>
            <person name="Brown M.V."/>
            <person name="Kunkel D.D."/>
            <person name="Foster J.S."/>
            <person name="Shick H."/>
            <person name="Christensen S."/>
            <person name="Hou S."/>
            <person name="Wan X."/>
            <person name="Donachie S.P."/>
        </authorList>
    </citation>
    <scope>NUCLEOTIDE SEQUENCE [LARGE SCALE GENOMIC DNA]</scope>
    <source>
        <strain evidence="3">JS</strain>
    </source>
</reference>
<dbReference type="RefSeq" id="WP_023172109.1">
    <property type="nucleotide sequence ID" value="NC_022600.1"/>
</dbReference>
<gene>
    <name evidence="2" type="ORF">GKIL_0812</name>
</gene>
<accession>U5QDW0</accession>
<proteinExistence type="predicted"/>
<dbReference type="AlphaFoldDB" id="U5QDW0"/>
<dbReference type="InterPro" id="IPR037523">
    <property type="entry name" value="VOC_core"/>
</dbReference>
<dbReference type="SUPFAM" id="SSF54593">
    <property type="entry name" value="Glyoxalase/Bleomycin resistance protein/Dihydroxybiphenyl dioxygenase"/>
    <property type="match status" value="1"/>
</dbReference>
<dbReference type="InterPro" id="IPR029068">
    <property type="entry name" value="Glyas_Bleomycin-R_OHBP_Dase"/>
</dbReference>
<feature type="domain" description="VOC" evidence="1">
    <location>
        <begin position="1"/>
        <end position="120"/>
    </location>
</feature>
<evidence type="ECO:0000259" key="1">
    <source>
        <dbReference type="PROSITE" id="PS51819"/>
    </source>
</evidence>
<organism evidence="2 3">
    <name type="scientific">Gloeobacter kilaueensis (strain ATCC BAA-2537 / CCAP 1431/1 / ULC 316 / JS1)</name>
    <dbReference type="NCBI Taxonomy" id="1183438"/>
    <lineage>
        <taxon>Bacteria</taxon>
        <taxon>Bacillati</taxon>
        <taxon>Cyanobacteriota</taxon>
        <taxon>Cyanophyceae</taxon>
        <taxon>Gloeobacterales</taxon>
        <taxon>Gloeobacteraceae</taxon>
        <taxon>Gloeobacter</taxon>
    </lineage>
</organism>
<dbReference type="CDD" id="cd07262">
    <property type="entry name" value="VOC_like"/>
    <property type="match status" value="1"/>
</dbReference>
<sequence length="123" mass="13446">MFDHISISIQDLDKSIAFYDAVFAPLGYQFAFRHPRGAAYGPNGRPLFWLDHRPTGQPAGGGHFAFAAPSRTAVDSFYQAALGQGGKDNGPPGLRSHYHPNYYAAFVLDPDGHRLEAVYHSPA</sequence>
<dbReference type="Proteomes" id="UP000017396">
    <property type="component" value="Chromosome"/>
</dbReference>